<reference evidence="15" key="5">
    <citation type="submission" date="2018-04" db="UniProtKB">
        <authorList>
            <consortium name="EnsemblFungi"/>
        </authorList>
    </citation>
    <scope>IDENTIFICATION</scope>
    <source>
        <strain evidence="15">R3-111a-1</strain>
    </source>
</reference>
<dbReference type="GO" id="GO:0008608">
    <property type="term" value="P:attachment of spindle microtubules to kinetochore"/>
    <property type="evidence" value="ECO:0007669"/>
    <property type="project" value="InterPro"/>
</dbReference>
<evidence type="ECO:0000256" key="12">
    <source>
        <dbReference type="ARBA" id="ARBA00032583"/>
    </source>
</evidence>
<proteinExistence type="inferred from homology"/>
<keyword evidence="11" id="KW-0137">Centromere</keyword>
<keyword evidence="10" id="KW-0539">Nucleus</keyword>
<evidence type="ECO:0000256" key="10">
    <source>
        <dbReference type="ARBA" id="ARBA00023242"/>
    </source>
</evidence>
<accession>J3PEQ2</accession>
<evidence type="ECO:0000256" key="4">
    <source>
        <dbReference type="ARBA" id="ARBA00008952"/>
    </source>
</evidence>
<evidence type="ECO:0000313" key="15">
    <source>
        <dbReference type="EnsemblFungi" id="EJT70960"/>
    </source>
</evidence>
<dbReference type="EMBL" id="GL385401">
    <property type="protein sequence ID" value="EJT70960.1"/>
    <property type="molecule type" value="Genomic_DNA"/>
</dbReference>
<reference evidence="15" key="4">
    <citation type="journal article" date="2015" name="G3 (Bethesda)">
        <title>Genome sequences of three phytopathogenic species of the Magnaporthaceae family of fungi.</title>
        <authorList>
            <person name="Okagaki L.H."/>
            <person name="Nunes C.C."/>
            <person name="Sailsbery J."/>
            <person name="Clay B."/>
            <person name="Brown D."/>
            <person name="John T."/>
            <person name="Oh Y."/>
            <person name="Young N."/>
            <person name="Fitzgerald M."/>
            <person name="Haas B.J."/>
            <person name="Zeng Q."/>
            <person name="Young S."/>
            <person name="Adiconis X."/>
            <person name="Fan L."/>
            <person name="Levin J.Z."/>
            <person name="Mitchell T.K."/>
            <person name="Okubara P.A."/>
            <person name="Farman M.L."/>
            <person name="Kohn L.M."/>
            <person name="Birren B."/>
            <person name="Ma L.-J."/>
            <person name="Dean R.A."/>
        </authorList>
    </citation>
    <scope>NUCLEOTIDE SEQUENCE</scope>
    <source>
        <strain evidence="15">R3-111a-1</strain>
    </source>
</reference>
<evidence type="ECO:0000256" key="1">
    <source>
        <dbReference type="ARBA" id="ARBA00004123"/>
    </source>
</evidence>
<dbReference type="PANTHER" id="PTHR28262">
    <property type="entry name" value="DASH COMPLEX SUBUNIT SPC19"/>
    <property type="match status" value="1"/>
</dbReference>
<dbReference type="GO" id="GO:0005876">
    <property type="term" value="C:spindle microtubule"/>
    <property type="evidence" value="ECO:0007669"/>
    <property type="project" value="InterPro"/>
</dbReference>
<dbReference type="eggNOG" id="ENOG502SDEQ">
    <property type="taxonomic scope" value="Eukaryota"/>
</dbReference>
<evidence type="ECO:0000256" key="9">
    <source>
        <dbReference type="ARBA" id="ARBA00023212"/>
    </source>
</evidence>
<evidence type="ECO:0000256" key="7">
    <source>
        <dbReference type="ARBA" id="ARBA00022490"/>
    </source>
</evidence>
<organism evidence="14">
    <name type="scientific">Gaeumannomyces tritici (strain R3-111a-1)</name>
    <name type="common">Wheat and barley take-all root rot fungus</name>
    <name type="synonym">Gaeumannomyces graminis var. tritici</name>
    <dbReference type="NCBI Taxonomy" id="644352"/>
    <lineage>
        <taxon>Eukaryota</taxon>
        <taxon>Fungi</taxon>
        <taxon>Dikarya</taxon>
        <taxon>Ascomycota</taxon>
        <taxon>Pezizomycotina</taxon>
        <taxon>Sordariomycetes</taxon>
        <taxon>Sordariomycetidae</taxon>
        <taxon>Magnaporthales</taxon>
        <taxon>Magnaporthaceae</taxon>
        <taxon>Gaeumannomyces</taxon>
    </lineage>
</organism>
<keyword evidence="6" id="KW-0158">Chromosome</keyword>
<comment type="subcellular location">
    <subcellularLocation>
        <location evidence="3">Chromosome</location>
        <location evidence="3">Centromere</location>
        <location evidence="3">Kinetochore</location>
    </subcellularLocation>
    <subcellularLocation>
        <location evidence="2">Cytoplasm</location>
        <location evidence="2">Cytoskeleton</location>
        <location evidence="2">Spindle</location>
    </subcellularLocation>
    <subcellularLocation>
        <location evidence="1">Nucleus</location>
    </subcellularLocation>
</comment>
<comment type="similarity">
    <text evidence="4">Belongs to the DASH complex SPC19 family.</text>
</comment>
<dbReference type="Proteomes" id="UP000006039">
    <property type="component" value="Unassembled WGS sequence"/>
</dbReference>
<sequence length="174" mass="19166">MSQSSATLQTYGDCVTSLRTSLSFLESSVQTIDAGVADFPRLISVLKTVRHYELIPARTLAAAEASLRSEIGPFVGLLLDRADGHLARQARRIETLKAKAELQAGRLSHDDGGARKKQQQAAAAAADRKKQLKGEAALRARMVRQRKEALRYAVDRLETEVAQKERELRARLGE</sequence>
<dbReference type="GeneID" id="20352441"/>
<dbReference type="EnsemblFungi" id="EJT70960">
    <property type="protein sequence ID" value="EJT70960"/>
    <property type="gene ID" value="GGTG_11983"/>
</dbReference>
<dbReference type="GO" id="GO:0042729">
    <property type="term" value="C:DASH complex"/>
    <property type="evidence" value="ECO:0007669"/>
    <property type="project" value="InterPro"/>
</dbReference>
<dbReference type="Pfam" id="PF08287">
    <property type="entry name" value="DASH_Spc19"/>
    <property type="match status" value="1"/>
</dbReference>
<dbReference type="InterPro" id="IPR013251">
    <property type="entry name" value="DASH_Spc19"/>
</dbReference>
<reference evidence="14" key="3">
    <citation type="submission" date="2010-09" db="EMBL/GenBank/DDBJ databases">
        <title>Annotation of Gaeumannomyces graminis var. tritici R3-111a-1.</title>
        <authorList>
            <consortium name="The Broad Institute Genome Sequencing Platform"/>
            <person name="Ma L.-J."/>
            <person name="Dead R."/>
            <person name="Young S.K."/>
            <person name="Zeng Q."/>
            <person name="Gargeya S."/>
            <person name="Fitzgerald M."/>
            <person name="Haas B."/>
            <person name="Abouelleil A."/>
            <person name="Alvarado L."/>
            <person name="Arachchi H.M."/>
            <person name="Berlin A."/>
            <person name="Brown A."/>
            <person name="Chapman S.B."/>
            <person name="Chen Z."/>
            <person name="Dunbar C."/>
            <person name="Freedman E."/>
            <person name="Gearin G."/>
            <person name="Gellesch M."/>
            <person name="Goldberg J."/>
            <person name="Griggs A."/>
            <person name="Gujja S."/>
            <person name="Heiman D."/>
            <person name="Howarth C."/>
            <person name="Larson L."/>
            <person name="Lui A."/>
            <person name="MacDonald P.J.P."/>
            <person name="Mehta T."/>
            <person name="Montmayeur A."/>
            <person name="Murphy C."/>
            <person name="Neiman D."/>
            <person name="Pearson M."/>
            <person name="Priest M."/>
            <person name="Roberts A."/>
            <person name="Saif S."/>
            <person name="Shea T."/>
            <person name="Shenoy N."/>
            <person name="Sisk P."/>
            <person name="Stolte C."/>
            <person name="Sykes S."/>
            <person name="Yandava C."/>
            <person name="Wortman J."/>
            <person name="Nusbaum C."/>
            <person name="Birren B."/>
        </authorList>
    </citation>
    <scope>NUCLEOTIDE SEQUENCE</scope>
    <source>
        <strain evidence="14">R3-111a-1</strain>
    </source>
</reference>
<dbReference type="PANTHER" id="PTHR28262:SF1">
    <property type="entry name" value="DASH COMPLEX SUBUNIT SPC19"/>
    <property type="match status" value="1"/>
</dbReference>
<name>J3PEQ2_GAET3</name>
<evidence type="ECO:0000256" key="11">
    <source>
        <dbReference type="ARBA" id="ARBA00023328"/>
    </source>
</evidence>
<evidence type="ECO:0000313" key="16">
    <source>
        <dbReference type="Proteomes" id="UP000006039"/>
    </source>
</evidence>
<feature type="region of interest" description="Disordered" evidence="13">
    <location>
        <begin position="105"/>
        <end position="129"/>
    </location>
</feature>
<dbReference type="VEuPathDB" id="FungiDB:GGTG_11983"/>
<evidence type="ECO:0000256" key="13">
    <source>
        <dbReference type="SAM" id="MobiDB-lite"/>
    </source>
</evidence>
<evidence type="ECO:0000256" key="5">
    <source>
        <dbReference type="ARBA" id="ARBA00016329"/>
    </source>
</evidence>
<reference evidence="16" key="1">
    <citation type="submission" date="2010-07" db="EMBL/GenBank/DDBJ databases">
        <title>The genome sequence of Gaeumannomyces graminis var. tritici strain R3-111a-1.</title>
        <authorList>
            <consortium name="The Broad Institute Genome Sequencing Platform"/>
            <person name="Ma L.-J."/>
            <person name="Dead R."/>
            <person name="Young S."/>
            <person name="Zeng Q."/>
            <person name="Koehrsen M."/>
            <person name="Alvarado L."/>
            <person name="Berlin A."/>
            <person name="Chapman S.B."/>
            <person name="Chen Z."/>
            <person name="Freedman E."/>
            <person name="Gellesch M."/>
            <person name="Goldberg J."/>
            <person name="Griggs A."/>
            <person name="Gujja S."/>
            <person name="Heilman E.R."/>
            <person name="Heiman D."/>
            <person name="Hepburn T."/>
            <person name="Howarth C."/>
            <person name="Jen D."/>
            <person name="Larson L."/>
            <person name="Mehta T."/>
            <person name="Neiman D."/>
            <person name="Pearson M."/>
            <person name="Roberts A."/>
            <person name="Saif S."/>
            <person name="Shea T."/>
            <person name="Shenoy N."/>
            <person name="Sisk P."/>
            <person name="Stolte C."/>
            <person name="Sykes S."/>
            <person name="Walk T."/>
            <person name="White J."/>
            <person name="Yandava C."/>
            <person name="Haas B."/>
            <person name="Nusbaum C."/>
            <person name="Birren B."/>
        </authorList>
    </citation>
    <scope>NUCLEOTIDE SEQUENCE [LARGE SCALE GENOMIC DNA]</scope>
    <source>
        <strain evidence="16">R3-111a-1</strain>
    </source>
</reference>
<keyword evidence="7" id="KW-0963">Cytoplasm</keyword>
<dbReference type="OrthoDB" id="3361333at2759"/>
<evidence type="ECO:0000313" key="14">
    <source>
        <dbReference type="EMBL" id="EJT70960.1"/>
    </source>
</evidence>
<dbReference type="RefSeq" id="XP_009228138.1">
    <property type="nucleotide sequence ID" value="XM_009229874.1"/>
</dbReference>
<dbReference type="STRING" id="644352.J3PEQ2"/>
<keyword evidence="8" id="KW-0995">Kinetochore</keyword>
<reference evidence="14" key="2">
    <citation type="submission" date="2010-07" db="EMBL/GenBank/DDBJ databases">
        <authorList>
            <consortium name="The Broad Institute Genome Sequencing Platform"/>
            <consortium name="Broad Institute Genome Sequencing Center for Infectious Disease"/>
            <person name="Ma L.-J."/>
            <person name="Dead R."/>
            <person name="Young S."/>
            <person name="Zeng Q."/>
            <person name="Koehrsen M."/>
            <person name="Alvarado L."/>
            <person name="Berlin A."/>
            <person name="Chapman S.B."/>
            <person name="Chen Z."/>
            <person name="Freedman E."/>
            <person name="Gellesch M."/>
            <person name="Goldberg J."/>
            <person name="Griggs A."/>
            <person name="Gujja S."/>
            <person name="Heilman E.R."/>
            <person name="Heiman D."/>
            <person name="Hepburn T."/>
            <person name="Howarth C."/>
            <person name="Jen D."/>
            <person name="Larson L."/>
            <person name="Mehta T."/>
            <person name="Neiman D."/>
            <person name="Pearson M."/>
            <person name="Roberts A."/>
            <person name="Saif S."/>
            <person name="Shea T."/>
            <person name="Shenoy N."/>
            <person name="Sisk P."/>
            <person name="Stolte C."/>
            <person name="Sykes S."/>
            <person name="Walk T."/>
            <person name="White J."/>
            <person name="Yandava C."/>
            <person name="Haas B."/>
            <person name="Nusbaum C."/>
            <person name="Birren B."/>
        </authorList>
    </citation>
    <scope>NUCLEOTIDE SEQUENCE</scope>
    <source>
        <strain evidence="14">R3-111a-1</strain>
    </source>
</reference>
<evidence type="ECO:0000256" key="6">
    <source>
        <dbReference type="ARBA" id="ARBA00022454"/>
    </source>
</evidence>
<dbReference type="HOGENOM" id="CLU_112993_0_0_1"/>
<evidence type="ECO:0000256" key="3">
    <source>
        <dbReference type="ARBA" id="ARBA00004629"/>
    </source>
</evidence>
<keyword evidence="16" id="KW-1185">Reference proteome</keyword>
<gene>
    <name evidence="15" type="primary">20352441</name>
    <name evidence="14" type="ORF">GGTG_11983</name>
</gene>
<keyword evidence="9" id="KW-0206">Cytoskeleton</keyword>
<evidence type="ECO:0000256" key="8">
    <source>
        <dbReference type="ARBA" id="ARBA00022838"/>
    </source>
</evidence>
<dbReference type="AlphaFoldDB" id="J3PEQ2"/>
<evidence type="ECO:0000256" key="2">
    <source>
        <dbReference type="ARBA" id="ARBA00004186"/>
    </source>
</evidence>
<protein>
    <recommendedName>
        <fullName evidence="5">DASH complex subunit SPC19</fullName>
    </recommendedName>
    <alternativeName>
        <fullName evidence="12">Outer kinetochore protein SPC19</fullName>
    </alternativeName>
</protein>